<protein>
    <submittedName>
        <fullName evidence="9">DegT/DnrJ/EryC1/StrS family aminotransferase</fullName>
    </submittedName>
</protein>
<dbReference type="Proteomes" id="UP000515934">
    <property type="component" value="Chromosome"/>
</dbReference>
<organism evidence="9 10">
    <name type="scientific">Leucobacter denitrificans</name>
    <dbReference type="NCBI Taxonomy" id="683042"/>
    <lineage>
        <taxon>Bacteria</taxon>
        <taxon>Bacillati</taxon>
        <taxon>Actinomycetota</taxon>
        <taxon>Actinomycetes</taxon>
        <taxon>Micrococcales</taxon>
        <taxon>Microbacteriaceae</taxon>
        <taxon>Leucobacter</taxon>
    </lineage>
</organism>
<evidence type="ECO:0000256" key="3">
    <source>
        <dbReference type="ARBA" id="ARBA00022793"/>
    </source>
</evidence>
<dbReference type="EMBL" id="CP060716">
    <property type="protein sequence ID" value="QNN62281.1"/>
    <property type="molecule type" value="Genomic_DNA"/>
</dbReference>
<keyword evidence="9" id="KW-0032">Aminotransferase</keyword>
<dbReference type="PANTHER" id="PTHR43277:SF4">
    <property type="entry name" value="ARGININE DECARBOXYLASE"/>
    <property type="match status" value="1"/>
</dbReference>
<dbReference type="InterPro" id="IPR015421">
    <property type="entry name" value="PyrdxlP-dep_Trfase_major"/>
</dbReference>
<evidence type="ECO:0000256" key="5">
    <source>
        <dbReference type="ARBA" id="ARBA00023239"/>
    </source>
</evidence>
<dbReference type="InterPro" id="IPR015424">
    <property type="entry name" value="PyrdxlP-dep_Trfase"/>
</dbReference>
<dbReference type="InterPro" id="IPR052357">
    <property type="entry name" value="Orn_Lys_Arg_decarboxylase-I"/>
</dbReference>
<feature type="domain" description="Orn/Lys/Arg decarboxylases family 1 pyridoxal-P attachment site" evidence="7">
    <location>
        <begin position="14"/>
        <end position="317"/>
    </location>
</feature>
<dbReference type="PANTHER" id="PTHR43277">
    <property type="entry name" value="ARGININE DECARBOXYLASE"/>
    <property type="match status" value="1"/>
</dbReference>
<evidence type="ECO:0000256" key="6">
    <source>
        <dbReference type="SAM" id="MobiDB-lite"/>
    </source>
</evidence>
<keyword evidence="9" id="KW-0808">Transferase</keyword>
<evidence type="ECO:0000259" key="8">
    <source>
        <dbReference type="Pfam" id="PF03711"/>
    </source>
</evidence>
<dbReference type="Gene3D" id="3.90.100.10">
    <property type="entry name" value="Orn/Lys/Arg decarboxylase, C-terminal domain"/>
    <property type="match status" value="1"/>
</dbReference>
<sequence>MTRRRSRAAHSSAPYAEALIAHAGRNPLMFMVPGHAGTEDGLTEALADFVGERAIAMDIPQLIDGIDVGPGSPFEVAEQLAADAWAAHRSWFLANGSSQGNRLVILAVAGLGLGQHVVAQRSAHSSLSDGLILAGLDPLFLTPTVDTRLGINHGISPEALDAELTRASAAGQTVTAAQVVSPSYFGAVSDVAALAKVAHKHGVPLIVDAAWGAHFGFHEQLPESPAAQGADLVITSIHKMGGGLGQGAMIHLGDGPFTAALEPLIDRAFRLTQTTSASSLLLGSLDVARRSLVMHPELLSESIELADSMREWVRGRDEFSLVSDGFGDFPDIVGVDPLRVAIDVTATGLTGYRVRSILADTDAIFLEIATSGAVVAFFGPGKKLDIVRLQGALSRIAASAGPPRVSGGSAGAVPGPELAPGSQVAPETEPQSEAAPQTPGADSALPPLPAPGPARHSPREAYFSVTEVVPAAEAIGRVSADSLAAYPPGIPNIVPGEEITSEAVDFLQAVAASPIGYVRGSLDPRVTAFRVIAE</sequence>
<dbReference type="InterPro" id="IPR000310">
    <property type="entry name" value="Orn/Lys/Arg_deCO2ase_major_dom"/>
</dbReference>
<keyword evidence="10" id="KW-1185">Reference proteome</keyword>
<evidence type="ECO:0000313" key="10">
    <source>
        <dbReference type="Proteomes" id="UP000515934"/>
    </source>
</evidence>
<evidence type="ECO:0000256" key="1">
    <source>
        <dbReference type="ARBA" id="ARBA00001933"/>
    </source>
</evidence>
<dbReference type="Gene3D" id="3.40.640.10">
    <property type="entry name" value="Type I PLP-dependent aspartate aminotransferase-like (Major domain)"/>
    <property type="match status" value="1"/>
</dbReference>
<dbReference type="SUPFAM" id="SSF53383">
    <property type="entry name" value="PLP-dependent transferases"/>
    <property type="match status" value="1"/>
</dbReference>
<keyword evidence="5" id="KW-0456">Lyase</keyword>
<dbReference type="AlphaFoldDB" id="A0A7G9S356"/>
<comment type="similarity">
    <text evidence="2">Belongs to the Orn/Lys/Arg decarboxylase class-I family.</text>
</comment>
<feature type="domain" description="Orn/Lys/Arg decarboxylase C-terminal" evidence="8">
    <location>
        <begin position="464"/>
        <end position="511"/>
    </location>
</feature>
<reference evidence="9 10" key="1">
    <citation type="submission" date="2020-08" db="EMBL/GenBank/DDBJ databases">
        <title>Genome sequence of Leucobacter denitrificans KACC 14055T.</title>
        <authorList>
            <person name="Hyun D.-W."/>
            <person name="Bae J.-W."/>
        </authorList>
    </citation>
    <scope>NUCLEOTIDE SEQUENCE [LARGE SCALE GENOMIC DNA]</scope>
    <source>
        <strain evidence="9 10">KACC 14055</strain>
    </source>
</reference>
<evidence type="ECO:0000256" key="2">
    <source>
        <dbReference type="ARBA" id="ARBA00010671"/>
    </source>
</evidence>
<gene>
    <name evidence="9" type="ORF">H9L06_08310</name>
</gene>
<proteinExistence type="inferred from homology"/>
<name>A0A7G9S356_9MICO</name>
<dbReference type="KEGG" id="ldn:H9L06_08310"/>
<keyword evidence="3" id="KW-0210">Decarboxylase</keyword>
<dbReference type="Pfam" id="PF03711">
    <property type="entry name" value="OKR_DC_1_C"/>
    <property type="match status" value="1"/>
</dbReference>
<dbReference type="GO" id="GO:0016831">
    <property type="term" value="F:carboxy-lyase activity"/>
    <property type="evidence" value="ECO:0007669"/>
    <property type="project" value="UniProtKB-KW"/>
</dbReference>
<dbReference type="RefSeq" id="WP_187554752.1">
    <property type="nucleotide sequence ID" value="NZ_CP060716.1"/>
</dbReference>
<dbReference type="SUPFAM" id="SSF55904">
    <property type="entry name" value="Ornithine decarboxylase C-terminal domain"/>
    <property type="match status" value="1"/>
</dbReference>
<keyword evidence="4" id="KW-0663">Pyridoxal phosphate</keyword>
<evidence type="ECO:0000259" key="7">
    <source>
        <dbReference type="Pfam" id="PF01276"/>
    </source>
</evidence>
<dbReference type="GO" id="GO:0008483">
    <property type="term" value="F:transaminase activity"/>
    <property type="evidence" value="ECO:0007669"/>
    <property type="project" value="UniProtKB-KW"/>
</dbReference>
<dbReference type="InterPro" id="IPR036633">
    <property type="entry name" value="Prn/Lys/Arg_de-COase_C_sf"/>
</dbReference>
<dbReference type="Pfam" id="PF01276">
    <property type="entry name" value="OKR_DC_1"/>
    <property type="match status" value="1"/>
</dbReference>
<dbReference type="InterPro" id="IPR008286">
    <property type="entry name" value="Prn/Lys/Arg_de-COase_C"/>
</dbReference>
<accession>A0A7G9S356</accession>
<comment type="cofactor">
    <cofactor evidence="1">
        <name>pyridoxal 5'-phosphate</name>
        <dbReference type="ChEBI" id="CHEBI:597326"/>
    </cofactor>
</comment>
<feature type="region of interest" description="Disordered" evidence="6">
    <location>
        <begin position="399"/>
        <end position="458"/>
    </location>
</feature>
<evidence type="ECO:0000256" key="4">
    <source>
        <dbReference type="ARBA" id="ARBA00022898"/>
    </source>
</evidence>
<evidence type="ECO:0000313" key="9">
    <source>
        <dbReference type="EMBL" id="QNN62281.1"/>
    </source>
</evidence>